<protein>
    <recommendedName>
        <fullName evidence="3">C3H1-type domain-containing protein</fullName>
    </recommendedName>
</protein>
<evidence type="ECO:0008006" key="3">
    <source>
        <dbReference type="Google" id="ProtNLM"/>
    </source>
</evidence>
<dbReference type="AlphaFoldDB" id="A0A4S9K9Z8"/>
<organism evidence="1 2">
    <name type="scientific">Aureobasidium pullulans</name>
    <name type="common">Black yeast</name>
    <name type="synonym">Pullularia pullulans</name>
    <dbReference type="NCBI Taxonomy" id="5580"/>
    <lineage>
        <taxon>Eukaryota</taxon>
        <taxon>Fungi</taxon>
        <taxon>Dikarya</taxon>
        <taxon>Ascomycota</taxon>
        <taxon>Pezizomycotina</taxon>
        <taxon>Dothideomycetes</taxon>
        <taxon>Dothideomycetidae</taxon>
        <taxon>Dothideales</taxon>
        <taxon>Saccotheciaceae</taxon>
        <taxon>Aureobasidium</taxon>
    </lineage>
</organism>
<evidence type="ECO:0000313" key="1">
    <source>
        <dbReference type="EMBL" id="THY11994.1"/>
    </source>
</evidence>
<dbReference type="Proteomes" id="UP000306584">
    <property type="component" value="Unassembled WGS sequence"/>
</dbReference>
<name>A0A4S9K9Z8_AURPU</name>
<reference evidence="1 2" key="1">
    <citation type="submission" date="2018-10" db="EMBL/GenBank/DDBJ databases">
        <title>Fifty Aureobasidium pullulans genomes reveal a recombining polyextremotolerant generalist.</title>
        <authorList>
            <person name="Gostincar C."/>
            <person name="Turk M."/>
            <person name="Zajc J."/>
            <person name="Gunde-Cimerman N."/>
        </authorList>
    </citation>
    <scope>NUCLEOTIDE SEQUENCE [LARGE SCALE GENOMIC DNA]</scope>
    <source>
        <strain evidence="1 2">EXF-6604</strain>
    </source>
</reference>
<sequence length="199" mass="22610">MSYHSEEIAIVPPTPCHNWPFGSCTSNGCNHTHHENLNPSMPSRKVIDYQVPNNLGGACERCLENATKCDKKECSSEPDDPCSECRWNGGPGCKCVFRSASYNDTLWRQMLTRHRFGHELVPPKDRESVISNGQELVPMHEVGIICGWKGASEEELLARDDMLPAVVRRHPRAYLVPPRRTIYRSTAEEYGYDLHHFES</sequence>
<accession>A0A4S9K9Z8</accession>
<proteinExistence type="predicted"/>
<comment type="caution">
    <text evidence="1">The sequence shown here is derived from an EMBL/GenBank/DDBJ whole genome shotgun (WGS) entry which is preliminary data.</text>
</comment>
<evidence type="ECO:0000313" key="2">
    <source>
        <dbReference type="Proteomes" id="UP000306584"/>
    </source>
</evidence>
<dbReference type="EMBL" id="QZBD01000523">
    <property type="protein sequence ID" value="THY11994.1"/>
    <property type="molecule type" value="Genomic_DNA"/>
</dbReference>
<gene>
    <name evidence="1" type="ORF">D6D01_08735</name>
</gene>